<evidence type="ECO:0000256" key="11">
    <source>
        <dbReference type="ARBA" id="ARBA00023180"/>
    </source>
</evidence>
<evidence type="ECO:0000256" key="2">
    <source>
        <dbReference type="ARBA" id="ARBA00008685"/>
    </source>
</evidence>
<evidence type="ECO:0000256" key="14">
    <source>
        <dbReference type="ARBA" id="ARBA00023303"/>
    </source>
</evidence>
<dbReference type="Gene3D" id="3.40.50.2300">
    <property type="match status" value="2"/>
</dbReference>
<dbReference type="SMART" id="SM00079">
    <property type="entry name" value="PBPe"/>
    <property type="match status" value="1"/>
</dbReference>
<keyword evidence="6" id="KW-0770">Synapse</keyword>
<evidence type="ECO:0000256" key="15">
    <source>
        <dbReference type="ARBA" id="ARBA00034100"/>
    </source>
</evidence>
<evidence type="ECO:0000256" key="6">
    <source>
        <dbReference type="ARBA" id="ARBA00023018"/>
    </source>
</evidence>
<gene>
    <name evidence="20" type="ORF">LARSCL_LOCUS9734</name>
</gene>
<evidence type="ECO:0000313" key="21">
    <source>
        <dbReference type="Proteomes" id="UP001497382"/>
    </source>
</evidence>
<dbReference type="AlphaFoldDB" id="A0AAV2A442"/>
<feature type="domain" description="Ionotropic glutamate receptor C-terminal" evidence="18">
    <location>
        <begin position="399"/>
        <end position="749"/>
    </location>
</feature>
<proteinExistence type="inferred from homology"/>
<evidence type="ECO:0000256" key="7">
    <source>
        <dbReference type="ARBA" id="ARBA00023054"/>
    </source>
</evidence>
<dbReference type="SMART" id="SM00918">
    <property type="entry name" value="Lig_chan-Glu_bd"/>
    <property type="match status" value="1"/>
</dbReference>
<evidence type="ECO:0008006" key="22">
    <source>
        <dbReference type="Google" id="ProtNLM"/>
    </source>
</evidence>
<dbReference type="Gene3D" id="3.40.190.10">
    <property type="entry name" value="Periplasmic binding protein-like II"/>
    <property type="match status" value="1"/>
</dbReference>
<evidence type="ECO:0000313" key="20">
    <source>
        <dbReference type="EMBL" id="CAL1278361.1"/>
    </source>
</evidence>
<protein>
    <recommendedName>
        <fullName evidence="22">Glutamate receptor</fullName>
    </recommendedName>
</protein>
<evidence type="ECO:0000256" key="17">
    <source>
        <dbReference type="SAM" id="SignalP"/>
    </source>
</evidence>
<dbReference type="GO" id="GO:0043226">
    <property type="term" value="C:organelle"/>
    <property type="evidence" value="ECO:0007669"/>
    <property type="project" value="UniProtKB-ARBA"/>
</dbReference>
<dbReference type="Pfam" id="PF00060">
    <property type="entry name" value="Lig_chan"/>
    <property type="match status" value="1"/>
</dbReference>
<keyword evidence="5 16" id="KW-1133">Transmembrane helix</keyword>
<dbReference type="FunFam" id="3.40.190.10:FF:000078">
    <property type="entry name" value="glutamate receptor ionotropic, NMDA 3B"/>
    <property type="match status" value="1"/>
</dbReference>
<feature type="chain" id="PRO_5043449582" description="Glutamate receptor" evidence="17">
    <location>
        <begin position="21"/>
        <end position="750"/>
    </location>
</feature>
<dbReference type="InterPro" id="IPR001320">
    <property type="entry name" value="Iontro_rcpt_C"/>
</dbReference>
<dbReference type="Pfam" id="PF01094">
    <property type="entry name" value="ANF_receptor"/>
    <property type="match status" value="1"/>
</dbReference>
<keyword evidence="14" id="KW-0407">Ion channel</keyword>
<dbReference type="GO" id="GO:0045211">
    <property type="term" value="C:postsynaptic membrane"/>
    <property type="evidence" value="ECO:0007669"/>
    <property type="project" value="UniProtKB-SubCell"/>
</dbReference>
<dbReference type="InterPro" id="IPR015683">
    <property type="entry name" value="Ionotropic_Glu_rcpt"/>
</dbReference>
<keyword evidence="4 16" id="KW-0812">Transmembrane</keyword>
<evidence type="ECO:0000256" key="12">
    <source>
        <dbReference type="ARBA" id="ARBA00023257"/>
    </source>
</evidence>
<sequence>MIACKGRTFLLLLLPFLAAAYRVKIGVVSGPGSDRRQNSEKFWSFGGNPLSSIVLEPTAYEIPYWNTLEIIRTVCHAAKEGARALVVVQGPPRLASLLNSYSEHLHLPLVLDTPTPSTNYLQISLLPDTVDATVSLLRHYQWSSFAFIYETDHGADKLQEILKNLGDPAPEVEAFWRAYNAEEASAFARQLPSNVGRLLLDVSEKMANQLFNKLSSSGRSFHGILIRPVGIVQRGSTQGISKLTKFSFVNEGSDLLKDLENRWKTLEDWARRPNGKDLPDSALLSHDASRMLHSAFTHLSKKFPETLRASVPSDVDCFNYSSGMPDTAEPFQKNVILGRGVTGNLQFDEQGRRMGYSLNVIESTPFSLNKIGFWSDATGLKLTDRTLPPVTAFQKRDLPIRVTGILTDPFLMRKPDGSLTGYVADFVEQLTLVTGRRFQVQVVKDGYYGIYRDGRWNGMIGELVRNETDLVIADLTKTVERGQAIYFSKSFMTLGLNLVVYKPKDLLQESTTFGPFSFLTVWPAELWLMITFAVALFAAACYGVSRWIGAPDRVRALESKGTDSLSPCGSLWFTMGAILQRDTGIYPRSFTHRVWALLWWAFCFFVLVSYVSALSAALLRNRSHVISTFAQKTSQELLSDLLQKGSPAIGVIQGGSSMGFFVNSNVSWYRDFGRYLLEHPDVPSKSQSEAVQRVRNSGGNYAFVMESITSEFWANRPPCDVLSTPGYFTTRSFAPALNKNSPLKRCIASQ</sequence>
<keyword evidence="8" id="KW-0406">Ion transport</keyword>
<evidence type="ECO:0000256" key="13">
    <source>
        <dbReference type="ARBA" id="ARBA00023286"/>
    </source>
</evidence>
<dbReference type="Proteomes" id="UP001497382">
    <property type="component" value="Unassembled WGS sequence"/>
</dbReference>
<keyword evidence="10" id="KW-0675">Receptor</keyword>
<keyword evidence="7" id="KW-0175">Coiled coil</keyword>
<keyword evidence="17" id="KW-0732">Signal</keyword>
<comment type="similarity">
    <text evidence="2">Belongs to the glutamate-gated ion channel (TC 1.A.10.1) family.</text>
</comment>
<dbReference type="SUPFAM" id="SSF53822">
    <property type="entry name" value="Periplasmic binding protein-like I"/>
    <property type="match status" value="1"/>
</dbReference>
<feature type="domain" description="Ionotropic glutamate receptor L-glutamate and glycine-binding" evidence="19">
    <location>
        <begin position="409"/>
        <end position="465"/>
    </location>
</feature>
<keyword evidence="13" id="KW-1071">Ligand-gated ion channel</keyword>
<dbReference type="PANTHER" id="PTHR18966">
    <property type="entry name" value="IONOTROPIC GLUTAMATE RECEPTOR"/>
    <property type="match status" value="1"/>
</dbReference>
<evidence type="ECO:0000256" key="10">
    <source>
        <dbReference type="ARBA" id="ARBA00023170"/>
    </source>
</evidence>
<keyword evidence="12" id="KW-0628">Postsynaptic cell membrane</keyword>
<evidence type="ECO:0000256" key="5">
    <source>
        <dbReference type="ARBA" id="ARBA00022989"/>
    </source>
</evidence>
<evidence type="ECO:0000259" key="19">
    <source>
        <dbReference type="SMART" id="SM00918"/>
    </source>
</evidence>
<dbReference type="Pfam" id="PF10613">
    <property type="entry name" value="Lig_chan-Glu_bd"/>
    <property type="match status" value="1"/>
</dbReference>
<dbReference type="Gene3D" id="1.10.287.70">
    <property type="match status" value="1"/>
</dbReference>
<comment type="subcellular location">
    <subcellularLocation>
        <location evidence="1">Membrane</location>
        <topology evidence="1">Multi-pass membrane protein</topology>
    </subcellularLocation>
    <subcellularLocation>
        <location evidence="15">Postsynaptic cell membrane</location>
    </subcellularLocation>
</comment>
<evidence type="ECO:0000259" key="18">
    <source>
        <dbReference type="SMART" id="SM00079"/>
    </source>
</evidence>
<feature type="signal peptide" evidence="17">
    <location>
        <begin position="1"/>
        <end position="20"/>
    </location>
</feature>
<keyword evidence="21" id="KW-1185">Reference proteome</keyword>
<feature type="transmembrane region" description="Helical" evidence="16">
    <location>
        <begin position="526"/>
        <end position="545"/>
    </location>
</feature>
<evidence type="ECO:0000256" key="3">
    <source>
        <dbReference type="ARBA" id="ARBA00022448"/>
    </source>
</evidence>
<evidence type="ECO:0000256" key="16">
    <source>
        <dbReference type="SAM" id="Phobius"/>
    </source>
</evidence>
<organism evidence="20 21">
    <name type="scientific">Larinioides sclopetarius</name>
    <dbReference type="NCBI Taxonomy" id="280406"/>
    <lineage>
        <taxon>Eukaryota</taxon>
        <taxon>Metazoa</taxon>
        <taxon>Ecdysozoa</taxon>
        <taxon>Arthropoda</taxon>
        <taxon>Chelicerata</taxon>
        <taxon>Arachnida</taxon>
        <taxon>Araneae</taxon>
        <taxon>Araneomorphae</taxon>
        <taxon>Entelegynae</taxon>
        <taxon>Araneoidea</taxon>
        <taxon>Araneidae</taxon>
        <taxon>Larinioides</taxon>
    </lineage>
</organism>
<dbReference type="InterPro" id="IPR028082">
    <property type="entry name" value="Peripla_BP_I"/>
</dbReference>
<dbReference type="GO" id="GO:0015276">
    <property type="term" value="F:ligand-gated monoatomic ion channel activity"/>
    <property type="evidence" value="ECO:0007669"/>
    <property type="project" value="InterPro"/>
</dbReference>
<feature type="transmembrane region" description="Helical" evidence="16">
    <location>
        <begin position="597"/>
        <end position="619"/>
    </location>
</feature>
<keyword evidence="9 16" id="KW-0472">Membrane</keyword>
<evidence type="ECO:0000256" key="8">
    <source>
        <dbReference type="ARBA" id="ARBA00023065"/>
    </source>
</evidence>
<name>A0AAV2A442_9ARAC</name>
<evidence type="ECO:0000256" key="9">
    <source>
        <dbReference type="ARBA" id="ARBA00023136"/>
    </source>
</evidence>
<accession>A0AAV2A442</accession>
<dbReference type="EMBL" id="CAXIEN010000111">
    <property type="protein sequence ID" value="CAL1278361.1"/>
    <property type="molecule type" value="Genomic_DNA"/>
</dbReference>
<comment type="caution">
    <text evidence="20">The sequence shown here is derived from an EMBL/GenBank/DDBJ whole genome shotgun (WGS) entry which is preliminary data.</text>
</comment>
<reference evidence="20 21" key="1">
    <citation type="submission" date="2024-04" db="EMBL/GenBank/DDBJ databases">
        <authorList>
            <person name="Rising A."/>
            <person name="Reimegard J."/>
            <person name="Sonavane S."/>
            <person name="Akerstrom W."/>
            <person name="Nylinder S."/>
            <person name="Hedman E."/>
            <person name="Kallberg Y."/>
        </authorList>
    </citation>
    <scope>NUCLEOTIDE SEQUENCE [LARGE SCALE GENOMIC DNA]</scope>
</reference>
<dbReference type="InterPro" id="IPR001828">
    <property type="entry name" value="ANF_lig-bd_rcpt"/>
</dbReference>
<evidence type="ECO:0000256" key="1">
    <source>
        <dbReference type="ARBA" id="ARBA00004141"/>
    </source>
</evidence>
<keyword evidence="3" id="KW-0813">Transport</keyword>
<dbReference type="SUPFAM" id="SSF53850">
    <property type="entry name" value="Periplasmic binding protein-like II"/>
    <property type="match status" value="1"/>
</dbReference>
<evidence type="ECO:0000256" key="4">
    <source>
        <dbReference type="ARBA" id="ARBA00022692"/>
    </source>
</evidence>
<keyword evidence="11" id="KW-0325">Glycoprotein</keyword>
<dbReference type="InterPro" id="IPR019594">
    <property type="entry name" value="Glu/Gly-bd"/>
</dbReference>